<proteinExistence type="predicted"/>
<dbReference type="EMBL" id="CACRXK020015456">
    <property type="protein sequence ID" value="CAB4028396.1"/>
    <property type="molecule type" value="Genomic_DNA"/>
</dbReference>
<name>A0A7D9JF07_PARCT</name>
<protein>
    <submittedName>
        <fullName evidence="1">Uncharacterized protein</fullName>
    </submittedName>
</protein>
<organism evidence="1 2">
    <name type="scientific">Paramuricea clavata</name>
    <name type="common">Red gorgonian</name>
    <name type="synonym">Violescent sea-whip</name>
    <dbReference type="NCBI Taxonomy" id="317549"/>
    <lineage>
        <taxon>Eukaryota</taxon>
        <taxon>Metazoa</taxon>
        <taxon>Cnidaria</taxon>
        <taxon>Anthozoa</taxon>
        <taxon>Octocorallia</taxon>
        <taxon>Malacalcyonacea</taxon>
        <taxon>Plexauridae</taxon>
        <taxon>Paramuricea</taxon>
    </lineage>
</organism>
<dbReference type="AlphaFoldDB" id="A0A7D9JF07"/>
<evidence type="ECO:0000313" key="2">
    <source>
        <dbReference type="Proteomes" id="UP001152795"/>
    </source>
</evidence>
<sequence>MELSQKWFRKCFEIDETFTLPSLLWDILPKASASQIHPHIHMFVSKDFYFSGWEKIFRAADEYQLTEGKKYFNDLIKIHTILKLNITYGDAVAYVSLTPSVSNEVVILSKRPGNDLFKLFYRIMKAFMKLKLYAVTAGAVFPPLVQDPTTSRKEVPCIIRIVNRGAVDKMRADISSMELFGSANINVDFWHFRNKLLQNFEK</sequence>
<gene>
    <name evidence="1" type="ORF">PACLA_8A050338</name>
</gene>
<accession>A0A7D9JF07</accession>
<reference evidence="1" key="1">
    <citation type="submission" date="2020-04" db="EMBL/GenBank/DDBJ databases">
        <authorList>
            <person name="Alioto T."/>
            <person name="Alioto T."/>
            <person name="Gomez Garrido J."/>
        </authorList>
    </citation>
    <scope>NUCLEOTIDE SEQUENCE</scope>
    <source>
        <strain evidence="1">A484AB</strain>
    </source>
</reference>
<comment type="caution">
    <text evidence="1">The sequence shown here is derived from an EMBL/GenBank/DDBJ whole genome shotgun (WGS) entry which is preliminary data.</text>
</comment>
<keyword evidence="2" id="KW-1185">Reference proteome</keyword>
<dbReference type="Proteomes" id="UP001152795">
    <property type="component" value="Unassembled WGS sequence"/>
</dbReference>
<dbReference type="OrthoDB" id="5945460at2759"/>
<evidence type="ECO:0000313" key="1">
    <source>
        <dbReference type="EMBL" id="CAB4028396.1"/>
    </source>
</evidence>